<evidence type="ECO:0000256" key="1">
    <source>
        <dbReference type="ARBA" id="ARBA00008535"/>
    </source>
</evidence>
<evidence type="ECO:0000313" key="6">
    <source>
        <dbReference type="EMBL" id="CAG2210914.1"/>
    </source>
</evidence>
<dbReference type="GO" id="GO:0005525">
    <property type="term" value="F:GTP binding"/>
    <property type="evidence" value="ECO:0007669"/>
    <property type="project" value="UniProtKB-KW"/>
</dbReference>
<dbReference type="InterPro" id="IPR045058">
    <property type="entry name" value="GIMA/IAN/Toc"/>
</dbReference>
<evidence type="ECO:0000256" key="2">
    <source>
        <dbReference type="ARBA" id="ARBA00022741"/>
    </source>
</evidence>
<comment type="similarity">
    <text evidence="1">Belongs to the TRAFAC class TrmE-Era-EngA-EngB-Septin-like GTPase superfamily. AIG1/Toc34/Toc159-like paraseptin GTPase family. IAN subfamily.</text>
</comment>
<evidence type="ECO:0000256" key="3">
    <source>
        <dbReference type="ARBA" id="ARBA00023134"/>
    </source>
</evidence>
<dbReference type="InterPro" id="IPR027417">
    <property type="entry name" value="P-loop_NTPase"/>
</dbReference>
<dbReference type="Pfam" id="PF04548">
    <property type="entry name" value="AIG1"/>
    <property type="match status" value="1"/>
</dbReference>
<dbReference type="Proteomes" id="UP000683360">
    <property type="component" value="Unassembled WGS sequence"/>
</dbReference>
<keyword evidence="7" id="KW-1185">Reference proteome</keyword>
<dbReference type="PROSITE" id="PS51720">
    <property type="entry name" value="G_AIG1"/>
    <property type="match status" value="1"/>
</dbReference>
<protein>
    <recommendedName>
        <fullName evidence="5">AIG1-type G domain-containing protein</fullName>
    </recommendedName>
</protein>
<dbReference type="PANTHER" id="PTHR10903:SF184">
    <property type="entry name" value="GTP-BINDING PROTEIN A"/>
    <property type="match status" value="1"/>
</dbReference>
<feature type="domain" description="AIG1-type G" evidence="5">
    <location>
        <begin position="345"/>
        <end position="547"/>
    </location>
</feature>
<dbReference type="SUPFAM" id="SSF52540">
    <property type="entry name" value="P-loop containing nucleoside triphosphate hydrolases"/>
    <property type="match status" value="1"/>
</dbReference>
<proteinExistence type="inferred from homology"/>
<evidence type="ECO:0000259" key="5">
    <source>
        <dbReference type="PROSITE" id="PS51720"/>
    </source>
</evidence>
<evidence type="ECO:0000256" key="4">
    <source>
        <dbReference type="SAM" id="Coils"/>
    </source>
</evidence>
<comment type="caution">
    <text evidence="6">The sequence shown here is derived from an EMBL/GenBank/DDBJ whole genome shotgun (WGS) entry which is preliminary data.</text>
</comment>
<dbReference type="InterPro" id="IPR006703">
    <property type="entry name" value="G_AIG1"/>
</dbReference>
<dbReference type="EMBL" id="CAJPWZ010001247">
    <property type="protein sequence ID" value="CAG2210914.1"/>
    <property type="molecule type" value="Genomic_DNA"/>
</dbReference>
<feature type="coiled-coil region" evidence="4">
    <location>
        <begin position="238"/>
        <end position="306"/>
    </location>
</feature>
<keyword evidence="4" id="KW-0175">Coiled coil</keyword>
<dbReference type="PANTHER" id="PTHR10903">
    <property type="entry name" value="GTPASE, IMAP FAMILY MEMBER-RELATED"/>
    <property type="match status" value="1"/>
</dbReference>
<gene>
    <name evidence="6" type="ORF">MEDL_24967</name>
</gene>
<keyword evidence="3" id="KW-0342">GTP-binding</keyword>
<dbReference type="OrthoDB" id="10423323at2759"/>
<dbReference type="Gene3D" id="3.40.50.300">
    <property type="entry name" value="P-loop containing nucleotide triphosphate hydrolases"/>
    <property type="match status" value="1"/>
</dbReference>
<organism evidence="6 7">
    <name type="scientific">Mytilus edulis</name>
    <name type="common">Blue mussel</name>
    <dbReference type="NCBI Taxonomy" id="6550"/>
    <lineage>
        <taxon>Eukaryota</taxon>
        <taxon>Metazoa</taxon>
        <taxon>Spiralia</taxon>
        <taxon>Lophotrochozoa</taxon>
        <taxon>Mollusca</taxon>
        <taxon>Bivalvia</taxon>
        <taxon>Autobranchia</taxon>
        <taxon>Pteriomorphia</taxon>
        <taxon>Mytilida</taxon>
        <taxon>Mytiloidea</taxon>
        <taxon>Mytilidae</taxon>
        <taxon>Mytilinae</taxon>
        <taxon>Mytilus</taxon>
    </lineage>
</organism>
<reference evidence="6" key="1">
    <citation type="submission" date="2021-03" db="EMBL/GenBank/DDBJ databases">
        <authorList>
            <person name="Bekaert M."/>
        </authorList>
    </citation>
    <scope>NUCLEOTIDE SEQUENCE</scope>
</reference>
<keyword evidence="2" id="KW-0547">Nucleotide-binding</keyword>
<accession>A0A8S3RVY0</accession>
<feature type="coiled-coil region" evidence="4">
    <location>
        <begin position="77"/>
        <end position="104"/>
    </location>
</feature>
<name>A0A8S3RVY0_MYTED</name>
<dbReference type="AlphaFoldDB" id="A0A8S3RVY0"/>
<sequence length="639" mass="74027">MKVQLINTTSVYTRIHYDPVATVVLKTRYKTKCVMLDWCDDIAITNKCDCLVCKECMTSSHNGHITKEIKSITDIHRQEVDEIINKLKTKVEELTKTLETIDGEHSLLIQSGCDSYIDVVEKTSAEIHQIIDHYKQIEMNTAFDFRDTETHNLKGTRVFFQRLHKESSDRILKFENLLQEPHDNTFFLEWKGLQNEYKIMTEESEQPLASPRQMSGLNQDTFRRAIIDGIDKQFQMGLKELETAVAVLKEEVETLNEKLKGKQEEINNLSEQKETETTVARLTDEIGVLEEKLKMRQEQMEKLSKLVLHKEQETVVARLTEEMCALKEKLKVKQGLKDNPPSGESSDAILVLIGFPGSGKSETGNTVIGKRVFNNEPQQKQETNDVFDLRLTVRDTPGFESMAEFSKIYNSLKDLDIRKVVFGLTIRIGRSDPGFTDTIHKLFRDSGVGEHLSRRTILIFTCVDELLENHKEIYEDSFKKWLRKSEGINQLITSFQLKYCVIHNKQQGANQVKQVEQIVTHIKSLFQNDSELETWCHFNDTVPYNLGINDMDASNERYDEWDVFKGDYKLNQVMMQEIQTTPYKVIELVYKLRPQIHYGQNKIDMIHSFLQESGSHLTERDVDNLLSFQNSRYPICNIS</sequence>
<evidence type="ECO:0000313" key="7">
    <source>
        <dbReference type="Proteomes" id="UP000683360"/>
    </source>
</evidence>